<gene>
    <name evidence="1" type="ORF">LCGC14_2862640</name>
</gene>
<dbReference type="AlphaFoldDB" id="A0A0F9ADJ8"/>
<evidence type="ECO:0000313" key="1">
    <source>
        <dbReference type="EMBL" id="KKK76539.1"/>
    </source>
</evidence>
<name>A0A0F9ADJ8_9ZZZZ</name>
<accession>A0A0F9ADJ8</accession>
<protein>
    <submittedName>
        <fullName evidence="1">Uncharacterized protein</fullName>
    </submittedName>
</protein>
<sequence>MVEPLTNEQLEYYLWKLREEFDWQVRLCSDMHKNLLTIIDILKEHDYIMSERKHYQQVAKETWERLDGLEAHYTQTLKEIRTNATRKRKTYKY</sequence>
<comment type="caution">
    <text evidence="1">The sequence shown here is derived from an EMBL/GenBank/DDBJ whole genome shotgun (WGS) entry which is preliminary data.</text>
</comment>
<proteinExistence type="predicted"/>
<reference evidence="1" key="1">
    <citation type="journal article" date="2015" name="Nature">
        <title>Complex archaea that bridge the gap between prokaryotes and eukaryotes.</title>
        <authorList>
            <person name="Spang A."/>
            <person name="Saw J.H."/>
            <person name="Jorgensen S.L."/>
            <person name="Zaremba-Niedzwiedzka K."/>
            <person name="Martijn J."/>
            <person name="Lind A.E."/>
            <person name="van Eijk R."/>
            <person name="Schleper C."/>
            <person name="Guy L."/>
            <person name="Ettema T.J."/>
        </authorList>
    </citation>
    <scope>NUCLEOTIDE SEQUENCE</scope>
</reference>
<dbReference type="EMBL" id="LAZR01055360">
    <property type="protein sequence ID" value="KKK76539.1"/>
    <property type="molecule type" value="Genomic_DNA"/>
</dbReference>
<organism evidence="1">
    <name type="scientific">marine sediment metagenome</name>
    <dbReference type="NCBI Taxonomy" id="412755"/>
    <lineage>
        <taxon>unclassified sequences</taxon>
        <taxon>metagenomes</taxon>
        <taxon>ecological metagenomes</taxon>
    </lineage>
</organism>